<name>A0A8J4AU99_9CHLO</name>
<dbReference type="Pfam" id="PF00067">
    <property type="entry name" value="p450"/>
    <property type="match status" value="1"/>
</dbReference>
<dbReference type="Proteomes" id="UP000747399">
    <property type="component" value="Unassembled WGS sequence"/>
</dbReference>
<gene>
    <name evidence="9" type="ORF">Vafri_2579</name>
</gene>
<dbReference type="GO" id="GO:0020037">
    <property type="term" value="F:heme binding"/>
    <property type="evidence" value="ECO:0007669"/>
    <property type="project" value="InterPro"/>
</dbReference>
<dbReference type="PRINTS" id="PR00359">
    <property type="entry name" value="BP450"/>
</dbReference>
<accession>A0A8J4AU99</accession>
<comment type="caution">
    <text evidence="9">The sequence shown here is derived from an EMBL/GenBank/DDBJ whole genome shotgun (WGS) entry which is preliminary data.</text>
</comment>
<dbReference type="PANTHER" id="PTHR46696">
    <property type="entry name" value="P450, PUTATIVE (EUROFUNG)-RELATED"/>
    <property type="match status" value="1"/>
</dbReference>
<dbReference type="GO" id="GO:0004497">
    <property type="term" value="F:monooxygenase activity"/>
    <property type="evidence" value="ECO:0007669"/>
    <property type="project" value="UniProtKB-KW"/>
</dbReference>
<evidence type="ECO:0000256" key="2">
    <source>
        <dbReference type="ARBA" id="ARBA00022617"/>
    </source>
</evidence>
<dbReference type="CDD" id="cd11030">
    <property type="entry name" value="CYP105-like"/>
    <property type="match status" value="1"/>
</dbReference>
<reference evidence="9" key="1">
    <citation type="journal article" date="2021" name="Proc. Natl. Acad. Sci. U.S.A.">
        <title>Three genomes in the algal genus Volvox reveal the fate of a haploid sex-determining region after a transition to homothallism.</title>
        <authorList>
            <person name="Yamamoto K."/>
            <person name="Hamaji T."/>
            <person name="Kawai-Toyooka H."/>
            <person name="Matsuzaki R."/>
            <person name="Takahashi F."/>
            <person name="Nishimura Y."/>
            <person name="Kawachi M."/>
            <person name="Noguchi H."/>
            <person name="Minakuchi Y."/>
            <person name="Umen J.G."/>
            <person name="Toyoda A."/>
            <person name="Nozaki H."/>
        </authorList>
    </citation>
    <scope>NUCLEOTIDE SEQUENCE</scope>
    <source>
        <strain evidence="9">NIES-3780</strain>
    </source>
</reference>
<dbReference type="Gene3D" id="1.10.630.10">
    <property type="entry name" value="Cytochrome P450"/>
    <property type="match status" value="1"/>
</dbReference>
<keyword evidence="10" id="KW-1185">Reference proteome</keyword>
<evidence type="ECO:0000256" key="6">
    <source>
        <dbReference type="ARBA" id="ARBA00023033"/>
    </source>
</evidence>
<dbReference type="SUPFAM" id="SSF48264">
    <property type="entry name" value="Cytochrome P450"/>
    <property type="match status" value="1"/>
</dbReference>
<dbReference type="EMBL" id="BNCO01000003">
    <property type="protein sequence ID" value="GIL45310.1"/>
    <property type="molecule type" value="Genomic_DNA"/>
</dbReference>
<organism evidence="9 10">
    <name type="scientific">Volvox africanus</name>
    <dbReference type="NCBI Taxonomy" id="51714"/>
    <lineage>
        <taxon>Eukaryota</taxon>
        <taxon>Viridiplantae</taxon>
        <taxon>Chlorophyta</taxon>
        <taxon>core chlorophytes</taxon>
        <taxon>Chlorophyceae</taxon>
        <taxon>CS clade</taxon>
        <taxon>Chlamydomonadales</taxon>
        <taxon>Volvocaceae</taxon>
        <taxon>Volvox</taxon>
    </lineage>
</organism>
<sequence length="440" mass="48466">MAALSMARVLKHLSAAPTRGASRSALSTTPGSRQLVVTRFVSDNTSFPFSRPSGLDPPTEYAELRKTCPIAKVKLWDGSKVWLVTKHKDVCEALTNDSFSKVRTRPDFPELSPGGKAAAASGRAPTFVDMDPPQHTKYRDMVAHAFSREAIEAMRPNIQRKAKELVDEMLRKGPPLDLHEEFAMKLPFKVIYEMLGIPAADHTWLSSNVAVRSSGSSTAKDAAAAAEDLVQYMDRLVRSKMQNPGDDLISELVNKQLRPGHISHEELVQTAFLLLVAGNATVATQIDLGVMTLLAHPDQLAEMKADPERLVPLAVEEICRFHTGSSFALRRVAKEDTRIDGQDIKAGEGIIALNQSANRDETVFPDPDRFDIHRSPNPELGFGHGTHVCIAEWLARAEMQEALATLFRRMPNLRLAVPESQIRFSDPTRDVGVAGLPVTW</sequence>
<evidence type="ECO:0000256" key="4">
    <source>
        <dbReference type="ARBA" id="ARBA00023002"/>
    </source>
</evidence>
<evidence type="ECO:0000256" key="5">
    <source>
        <dbReference type="ARBA" id="ARBA00023004"/>
    </source>
</evidence>
<dbReference type="GO" id="GO:0016705">
    <property type="term" value="F:oxidoreductase activity, acting on paired donors, with incorporation or reduction of molecular oxygen"/>
    <property type="evidence" value="ECO:0007669"/>
    <property type="project" value="InterPro"/>
</dbReference>
<evidence type="ECO:0000256" key="7">
    <source>
        <dbReference type="RuleBase" id="RU000461"/>
    </source>
</evidence>
<evidence type="ECO:0000256" key="1">
    <source>
        <dbReference type="ARBA" id="ARBA00010617"/>
    </source>
</evidence>
<dbReference type="InterPro" id="IPR036396">
    <property type="entry name" value="Cyt_P450_sf"/>
</dbReference>
<dbReference type="InterPro" id="IPR001128">
    <property type="entry name" value="Cyt_P450"/>
</dbReference>
<dbReference type="GO" id="GO:0005506">
    <property type="term" value="F:iron ion binding"/>
    <property type="evidence" value="ECO:0007669"/>
    <property type="project" value="InterPro"/>
</dbReference>
<evidence type="ECO:0000256" key="3">
    <source>
        <dbReference type="ARBA" id="ARBA00022723"/>
    </source>
</evidence>
<dbReference type="PANTHER" id="PTHR46696:SF6">
    <property type="entry name" value="P450, PUTATIVE (EUROFUNG)-RELATED"/>
    <property type="match status" value="1"/>
</dbReference>
<comment type="similarity">
    <text evidence="1 7">Belongs to the cytochrome P450 family.</text>
</comment>
<keyword evidence="2 7" id="KW-0349">Heme</keyword>
<keyword evidence="3 7" id="KW-0479">Metal-binding</keyword>
<evidence type="ECO:0000313" key="10">
    <source>
        <dbReference type="Proteomes" id="UP000747399"/>
    </source>
</evidence>
<dbReference type="InterPro" id="IPR017972">
    <property type="entry name" value="Cyt_P450_CS"/>
</dbReference>
<evidence type="ECO:0000256" key="8">
    <source>
        <dbReference type="SAM" id="MobiDB-lite"/>
    </source>
</evidence>
<dbReference type="AlphaFoldDB" id="A0A8J4AU99"/>
<feature type="region of interest" description="Disordered" evidence="8">
    <location>
        <begin position="105"/>
        <end position="132"/>
    </location>
</feature>
<evidence type="ECO:0000313" key="9">
    <source>
        <dbReference type="EMBL" id="GIL45310.1"/>
    </source>
</evidence>
<protein>
    <recommendedName>
        <fullName evidence="11">Cytochrome P450</fullName>
    </recommendedName>
</protein>
<keyword evidence="6 7" id="KW-0503">Monooxygenase</keyword>
<keyword evidence="4 7" id="KW-0560">Oxidoreductase</keyword>
<dbReference type="InterPro" id="IPR002397">
    <property type="entry name" value="Cyt_P450_B"/>
</dbReference>
<dbReference type="PROSITE" id="PS00086">
    <property type="entry name" value="CYTOCHROME_P450"/>
    <property type="match status" value="1"/>
</dbReference>
<keyword evidence="5 7" id="KW-0408">Iron</keyword>
<dbReference type="FunFam" id="1.10.630.10:FF:000018">
    <property type="entry name" value="Cytochrome P450 monooxygenase"/>
    <property type="match status" value="1"/>
</dbReference>
<evidence type="ECO:0008006" key="11">
    <source>
        <dbReference type="Google" id="ProtNLM"/>
    </source>
</evidence>
<proteinExistence type="inferred from homology"/>